<accession>A0AAP3E741</accession>
<keyword evidence="1" id="KW-0472">Membrane</keyword>
<protein>
    <submittedName>
        <fullName evidence="2">Uncharacterized protein</fullName>
    </submittedName>
</protein>
<evidence type="ECO:0000313" key="3">
    <source>
        <dbReference type="Proteomes" id="UP001321047"/>
    </source>
</evidence>
<dbReference type="Proteomes" id="UP001321047">
    <property type="component" value="Unassembled WGS sequence"/>
</dbReference>
<reference evidence="2 3" key="1">
    <citation type="submission" date="2022-09" db="EMBL/GenBank/DDBJ databases">
        <title>Enrichment on poylsaccharides allowed isolation of novel metabolic and taxonomic groups of Haloarchaea.</title>
        <authorList>
            <person name="Sorokin D.Y."/>
            <person name="Elcheninov A.G."/>
            <person name="Khizhniak T.V."/>
            <person name="Kolganova T.V."/>
            <person name="Kublanov I.V."/>
        </authorList>
    </citation>
    <scope>NUCLEOTIDE SEQUENCE [LARGE SCALE GENOMIC DNA]</scope>
    <source>
        <strain evidence="2 3">AArc-curdl1</strain>
    </source>
</reference>
<dbReference type="RefSeq" id="WP_342809780.1">
    <property type="nucleotide sequence ID" value="NZ_JAOPJZ010000017.1"/>
</dbReference>
<evidence type="ECO:0000256" key="1">
    <source>
        <dbReference type="SAM" id="Phobius"/>
    </source>
</evidence>
<dbReference type="AlphaFoldDB" id="A0AAP3E741"/>
<keyword evidence="3" id="KW-1185">Reference proteome</keyword>
<keyword evidence="1" id="KW-0812">Transmembrane</keyword>
<feature type="transmembrane region" description="Helical" evidence="1">
    <location>
        <begin position="33"/>
        <end position="53"/>
    </location>
</feature>
<gene>
    <name evidence="2" type="ORF">OB919_15975</name>
</gene>
<name>A0AAP3E741_9EURY</name>
<feature type="transmembrane region" description="Helical" evidence="1">
    <location>
        <begin position="7"/>
        <end position="27"/>
    </location>
</feature>
<comment type="caution">
    <text evidence="2">The sequence shown here is derived from an EMBL/GenBank/DDBJ whole genome shotgun (WGS) entry which is preliminary data.</text>
</comment>
<dbReference type="EMBL" id="JAOPJZ010000017">
    <property type="protein sequence ID" value="MCU4753463.1"/>
    <property type="molecule type" value="Genomic_DNA"/>
</dbReference>
<proteinExistence type="predicted"/>
<feature type="transmembrane region" description="Helical" evidence="1">
    <location>
        <begin position="65"/>
        <end position="87"/>
    </location>
</feature>
<sequence>MINMFTMGIAALYALTGVAVVLLTYKAVEHRPFLGGIVAITATTGVVLLSRYVGRHYLSLTVQQVESAVIAAAIGAGTGIVLTVLAFQPEHHHTNTENEVISS</sequence>
<organism evidence="2 3">
    <name type="scientific">Natronosalvus hydrolyticus</name>
    <dbReference type="NCBI Taxonomy" id="2979988"/>
    <lineage>
        <taxon>Archaea</taxon>
        <taxon>Methanobacteriati</taxon>
        <taxon>Methanobacteriota</taxon>
        <taxon>Stenosarchaea group</taxon>
        <taxon>Halobacteria</taxon>
        <taxon>Halobacteriales</taxon>
        <taxon>Natrialbaceae</taxon>
        <taxon>Natronosalvus</taxon>
    </lineage>
</organism>
<evidence type="ECO:0000313" key="2">
    <source>
        <dbReference type="EMBL" id="MCU4753463.1"/>
    </source>
</evidence>
<keyword evidence="1" id="KW-1133">Transmembrane helix</keyword>